<evidence type="ECO:0000313" key="1">
    <source>
        <dbReference type="EMBL" id="UMO77203.1"/>
    </source>
</evidence>
<keyword evidence="2" id="KW-1185">Reference proteome</keyword>
<dbReference type="EMBL" id="OL702939">
    <property type="protein sequence ID" value="UMO77203.1"/>
    <property type="molecule type" value="Genomic_DNA"/>
</dbReference>
<protein>
    <submittedName>
        <fullName evidence="1">Uncharacterized protein</fullName>
    </submittedName>
</protein>
<sequence>MSEVEEELKTLLADVLPELTVEEAMNDLLNWYDQTVEDLGAELECGWNENNRRPKLYEAVAMARMDLLDELVHNATVVDELLKGAPKLKRYGLKMGYSFTNPGEFQTIIAPVEGAPYVRLEDVIKLLEGRV</sequence>
<dbReference type="Proteomes" id="UP000829466">
    <property type="component" value="Segment"/>
</dbReference>
<gene>
    <name evidence="1" type="ORF">SmaMPs15_000052</name>
</gene>
<organism evidence="1 2">
    <name type="scientific">Stenotrophomonas maltophilia phage vB_SmaM_Ps15</name>
    <dbReference type="NCBI Taxonomy" id="3071007"/>
    <lineage>
        <taxon>Viruses</taxon>
        <taxon>Duplodnaviria</taxon>
        <taxon>Heunggongvirae</taxon>
        <taxon>Uroviricota</taxon>
        <taxon>Caudoviricetes</taxon>
        <taxon>Menderavirus</taxon>
        <taxon>Menderavirus Ps15</taxon>
    </lineage>
</organism>
<proteinExistence type="predicted"/>
<evidence type="ECO:0000313" key="2">
    <source>
        <dbReference type="Proteomes" id="UP000829466"/>
    </source>
</evidence>
<accession>A0AAE9FP46</accession>
<reference evidence="1 2" key="1">
    <citation type="submission" date="2021-12" db="EMBL/GenBank/DDBJ databases">
        <title>Characterization of bacteriophage vB_SmaM_Ps15 infective to Stenotrophomonas maltophila clinical ocular isolates.</title>
        <authorList>
            <person name="Damnjanovic D."/>
            <person name="Vazquez-Campos X."/>
            <person name="Elliott L."/>
            <person name="Willcox M."/>
            <person name="Bridge W.J."/>
        </authorList>
    </citation>
    <scope>NUCLEOTIDE SEQUENCE [LARGE SCALE GENOMIC DNA]</scope>
</reference>
<name>A0AAE9FP46_9CAUD</name>